<feature type="region of interest" description="Disordered" evidence="2">
    <location>
        <begin position="930"/>
        <end position="956"/>
    </location>
</feature>
<sequence>MAIRTVKLVLDAKVDGLVNKLKTSKKATQDFGRDLESWRKKNEKNLDTLGDAAGKAGLGIAAGLGLAAKAAIDWESAWAGVTKTVDGTPEQMDALEGSLRGLAKTLPATHAEIAGVAEAAGQLGVAREDVADFTKTMIDLSETTNLSADEAATSMAQFMNVMGTSGDKVDELGSSLVALGNDGASTEKDIMSMATRLSGAGKLVGASEADVLALANAMSSVGIEAELGGGVMTRVMTRMYSDVQTGGEGLEELAKVAGVSSEEFSEAFKNDPVRAIDMMVKGLEGVKLSGGNVVDTMKDLGIKGTEEVGTLLRLAGAGDLLSESLDLGASSWEENSALAEEAQKRYETTEAKITIAWNNIKDAAIEAGGVLLPILANLAEGAAGLADWFGAIPKPIQTFLTILAGVAGTGLLATTALFNIAKKTAELSEAFSAIQGTGGRAHTAIGKVSKAISGAVIVGAALAAGKSIIEGINEAARSGQTDLEEYFNLLTTGGGAGVVSGLDLGEGNALSTGMLKDYANSLGDVTTEAAAAKRAIEYIGMAKLPGMDWVSRNLGMFTVRDMTNDAGKLEVAMGSLGRAFEMGEIDMAQQGFADMAEQLALTDEEVATLINNVPALKDSLMGIATEQGLQIDPDNELGLVDLALGRIKTSAPDAAGALDSVGSAAGAAGAGGETAAMGIEEAAQAAEDAQKKVDDFYDALVNIGAIAISEREALRGLEESFDAAAEAATKNGKTLDDTTEKGRANGRALDGVQSSTMAAMEAQRQAGGTMAELAATMSAGREEFIKTAISMGMGKTEAAALADSLNLIPGAVFTEFDSNVDDLGERIHDLADAIKATPDKSITIDDNSPEVRQAMEDLGYKVEELPDGRIKVTDNGTASATGKEIDAVAAKHRQAQILATANTYGAEVDLAHAARTRTALIKQRVVNGGSQVSTGPGGRGGQLDHWQGGRVGSYENGGRLPYTGLGRDMILGVGSDGRPTANVDDGEWVISEPKSEKYDTALGMINNDDPRIHHLADFAGGGRPGNSPRLSVPPSREVRQHAAQAQAAGPVNVYVTVDGAGDADRAVAGFRDELRKALGGVGVRVGI</sequence>
<dbReference type="PANTHER" id="PTHR37813">
    <property type="entry name" value="FELS-2 PROPHAGE PROTEIN"/>
    <property type="match status" value="1"/>
</dbReference>
<protein>
    <submittedName>
        <fullName evidence="4">Phage tail tape measure protein</fullName>
    </submittedName>
</protein>
<dbReference type="Pfam" id="PF10145">
    <property type="entry name" value="PhageMin_Tail"/>
    <property type="match status" value="1"/>
</dbReference>
<comment type="caution">
    <text evidence="4">The sequence shown here is derived from an EMBL/GenBank/DDBJ whole genome shotgun (WGS) entry which is preliminary data.</text>
</comment>
<keyword evidence="5" id="KW-1185">Reference proteome</keyword>
<dbReference type="Proteomes" id="UP000746595">
    <property type="component" value="Unassembled WGS sequence"/>
</dbReference>
<dbReference type="InterPro" id="IPR010090">
    <property type="entry name" value="Phage_tape_meas"/>
</dbReference>
<evidence type="ECO:0000256" key="1">
    <source>
        <dbReference type="ARBA" id="ARBA00022612"/>
    </source>
</evidence>
<gene>
    <name evidence="4" type="ORF">HED64_16010</name>
</gene>
<dbReference type="PANTHER" id="PTHR37813:SF1">
    <property type="entry name" value="FELS-2 PROPHAGE PROTEIN"/>
    <property type="match status" value="1"/>
</dbReference>
<dbReference type="EMBL" id="JAAWVT010000009">
    <property type="protein sequence ID" value="NKG22203.1"/>
    <property type="molecule type" value="Genomic_DNA"/>
</dbReference>
<dbReference type="RefSeq" id="WP_168152994.1">
    <property type="nucleotide sequence ID" value="NZ_JAAWVT010000009.1"/>
</dbReference>
<keyword evidence="1" id="KW-1188">Viral release from host cell</keyword>
<name>A0ABX1G7F7_9MICC</name>
<evidence type="ECO:0000259" key="3">
    <source>
        <dbReference type="Pfam" id="PF10145"/>
    </source>
</evidence>
<proteinExistence type="predicted"/>
<feature type="domain" description="Phage tail tape measure protein" evidence="3">
    <location>
        <begin position="99"/>
        <end position="286"/>
    </location>
</feature>
<accession>A0ABX1G7F7</accession>
<evidence type="ECO:0000313" key="4">
    <source>
        <dbReference type="EMBL" id="NKG22203.1"/>
    </source>
</evidence>
<evidence type="ECO:0000256" key="2">
    <source>
        <dbReference type="SAM" id="MobiDB-lite"/>
    </source>
</evidence>
<reference evidence="4 5" key="1">
    <citation type="submission" date="2020-04" db="EMBL/GenBank/DDBJ databases">
        <title>Paeniglutamicibacter sp. ANT13_2, a novel actinomycete isolated from sediment in Antarctica.</title>
        <authorList>
            <person name="Sakdapetsiri C."/>
            <person name="Pinyakong O."/>
        </authorList>
    </citation>
    <scope>NUCLEOTIDE SEQUENCE [LARGE SCALE GENOMIC DNA]</scope>
    <source>
        <strain evidence="4 5">ANT13_2</strain>
    </source>
</reference>
<dbReference type="NCBIfam" id="TIGR01760">
    <property type="entry name" value="tape_meas_TP901"/>
    <property type="match status" value="1"/>
</dbReference>
<organism evidence="4 5">
    <name type="scientific">Paeniglutamicibacter terrestris</name>
    <dbReference type="NCBI Taxonomy" id="2723403"/>
    <lineage>
        <taxon>Bacteria</taxon>
        <taxon>Bacillati</taxon>
        <taxon>Actinomycetota</taxon>
        <taxon>Actinomycetes</taxon>
        <taxon>Micrococcales</taxon>
        <taxon>Micrococcaceae</taxon>
        <taxon>Paeniglutamicibacter</taxon>
    </lineage>
</organism>
<evidence type="ECO:0000313" key="5">
    <source>
        <dbReference type="Proteomes" id="UP000746595"/>
    </source>
</evidence>